<evidence type="ECO:0000313" key="4">
    <source>
        <dbReference type="EMBL" id="AMP03628.1"/>
    </source>
</evidence>
<proteinExistence type="inferred from homology"/>
<dbReference type="EMBL" id="CP013234">
    <property type="protein sequence ID" value="AMP03628.1"/>
    <property type="molecule type" value="Genomic_DNA"/>
</dbReference>
<dbReference type="HAMAP" id="MF_01537">
    <property type="entry name" value="Nucleos_phosphorylase_PpnP"/>
    <property type="match status" value="1"/>
</dbReference>
<comment type="similarity">
    <text evidence="3">Belongs to the nucleoside phosphorylase PpnP family.</text>
</comment>
<dbReference type="AlphaFoldDB" id="A0A127Q0N7"/>
<dbReference type="PANTHER" id="PTHR36540:SF1">
    <property type="entry name" value="PYRIMIDINE_PURINE NUCLEOSIDE PHOSPHORYLASE"/>
    <property type="match status" value="1"/>
</dbReference>
<comment type="catalytic activity">
    <reaction evidence="3">
        <text>guanosine + phosphate = alpha-D-ribose 1-phosphate + guanine</text>
        <dbReference type="Rhea" id="RHEA:13233"/>
        <dbReference type="ChEBI" id="CHEBI:16235"/>
        <dbReference type="ChEBI" id="CHEBI:16750"/>
        <dbReference type="ChEBI" id="CHEBI:43474"/>
        <dbReference type="ChEBI" id="CHEBI:57720"/>
        <dbReference type="EC" id="2.4.2.1"/>
    </reaction>
</comment>
<evidence type="ECO:0000256" key="3">
    <source>
        <dbReference type="HAMAP-Rule" id="MF_01537"/>
    </source>
</evidence>
<reference evidence="4 5" key="1">
    <citation type="submission" date="2015-11" db="EMBL/GenBank/DDBJ databases">
        <title>Exploring the genomic traits of fungus-feeding bacterial genus Collimonas.</title>
        <authorList>
            <person name="Song C."/>
            <person name="Schmidt R."/>
            <person name="de Jager V."/>
            <person name="Krzyzanowska D."/>
            <person name="Jongedijk E."/>
            <person name="Cankar K."/>
            <person name="Beekwilder J."/>
            <person name="van Veen A."/>
            <person name="de Boer W."/>
            <person name="van Veen J.A."/>
            <person name="Garbeva P."/>
        </authorList>
    </citation>
    <scope>NUCLEOTIDE SEQUENCE [LARGE SCALE GENOMIC DNA]</scope>
    <source>
        <strain evidence="4 5">Ter91</strain>
    </source>
</reference>
<comment type="catalytic activity">
    <reaction evidence="3">
        <text>uridine + phosphate = alpha-D-ribose 1-phosphate + uracil</text>
        <dbReference type="Rhea" id="RHEA:24388"/>
        <dbReference type="ChEBI" id="CHEBI:16704"/>
        <dbReference type="ChEBI" id="CHEBI:17568"/>
        <dbReference type="ChEBI" id="CHEBI:43474"/>
        <dbReference type="ChEBI" id="CHEBI:57720"/>
        <dbReference type="EC" id="2.4.2.2"/>
    </reaction>
</comment>
<protein>
    <recommendedName>
        <fullName evidence="3">Pyrimidine/purine nucleoside phosphorylase</fullName>
        <ecNumber evidence="3">2.4.2.1</ecNumber>
        <ecNumber evidence="3">2.4.2.2</ecNumber>
    </recommendedName>
    <alternativeName>
        <fullName evidence="3">Adenosine phosphorylase</fullName>
    </alternativeName>
    <alternativeName>
        <fullName evidence="3">Cytidine phosphorylase</fullName>
    </alternativeName>
    <alternativeName>
        <fullName evidence="3">Guanosine phosphorylase</fullName>
    </alternativeName>
    <alternativeName>
        <fullName evidence="3">Inosine phosphorylase</fullName>
    </alternativeName>
    <alternativeName>
        <fullName evidence="3">Thymidine phosphorylase</fullName>
    </alternativeName>
    <alternativeName>
        <fullName evidence="3">Uridine phosphorylase</fullName>
    </alternativeName>
    <alternativeName>
        <fullName evidence="3">Xanthosine phosphorylase</fullName>
    </alternativeName>
</protein>
<dbReference type="InterPro" id="IPR009664">
    <property type="entry name" value="Ppnp"/>
</dbReference>
<dbReference type="GO" id="GO:0004731">
    <property type="term" value="F:purine-nucleoside phosphorylase activity"/>
    <property type="evidence" value="ECO:0007669"/>
    <property type="project" value="UniProtKB-UniRule"/>
</dbReference>
<dbReference type="EC" id="2.4.2.1" evidence="3"/>
<dbReference type="SUPFAM" id="SSF51182">
    <property type="entry name" value="RmlC-like cupins"/>
    <property type="match status" value="1"/>
</dbReference>
<comment type="catalytic activity">
    <reaction evidence="3">
        <text>adenosine + phosphate = alpha-D-ribose 1-phosphate + adenine</text>
        <dbReference type="Rhea" id="RHEA:27642"/>
        <dbReference type="ChEBI" id="CHEBI:16335"/>
        <dbReference type="ChEBI" id="CHEBI:16708"/>
        <dbReference type="ChEBI" id="CHEBI:43474"/>
        <dbReference type="ChEBI" id="CHEBI:57720"/>
        <dbReference type="EC" id="2.4.2.1"/>
    </reaction>
</comment>
<dbReference type="GO" id="GO:0005829">
    <property type="term" value="C:cytosol"/>
    <property type="evidence" value="ECO:0007669"/>
    <property type="project" value="TreeGrafter"/>
</dbReference>
<dbReference type="KEGG" id="cpra:CPter91_1245"/>
<dbReference type="GO" id="GO:0004850">
    <property type="term" value="F:uridine phosphorylase activity"/>
    <property type="evidence" value="ECO:0007669"/>
    <property type="project" value="RHEA"/>
</dbReference>
<dbReference type="OrthoDB" id="9793848at2"/>
<gene>
    <name evidence="3" type="primary">ppnP</name>
    <name evidence="4" type="ORF">CPter91_1245</name>
</gene>
<comment type="catalytic activity">
    <reaction evidence="3">
        <text>a purine D-ribonucleoside + phosphate = a purine nucleobase + alpha-D-ribose 1-phosphate</text>
        <dbReference type="Rhea" id="RHEA:19805"/>
        <dbReference type="ChEBI" id="CHEBI:26386"/>
        <dbReference type="ChEBI" id="CHEBI:43474"/>
        <dbReference type="ChEBI" id="CHEBI:57720"/>
        <dbReference type="ChEBI" id="CHEBI:142355"/>
        <dbReference type="EC" id="2.4.2.1"/>
    </reaction>
</comment>
<comment type="function">
    <text evidence="3">Catalyzes the phosphorolysis of diverse nucleosides, yielding D-ribose 1-phosphate and the respective free bases. Can use uridine, adenosine, guanosine, cytidine, thymidine, inosine and xanthosine as substrates. Also catalyzes the reverse reactions.</text>
</comment>
<dbReference type="STRING" id="279113.CPter91_1245"/>
<evidence type="ECO:0000256" key="1">
    <source>
        <dbReference type="ARBA" id="ARBA00022676"/>
    </source>
</evidence>
<dbReference type="EC" id="2.4.2.2" evidence="3"/>
<name>A0A127Q0N7_9BURK</name>
<dbReference type="InterPro" id="IPR011051">
    <property type="entry name" value="RmlC_Cupin_sf"/>
</dbReference>
<comment type="catalytic activity">
    <reaction evidence="3">
        <text>inosine + phosphate = alpha-D-ribose 1-phosphate + hypoxanthine</text>
        <dbReference type="Rhea" id="RHEA:27646"/>
        <dbReference type="ChEBI" id="CHEBI:17368"/>
        <dbReference type="ChEBI" id="CHEBI:17596"/>
        <dbReference type="ChEBI" id="CHEBI:43474"/>
        <dbReference type="ChEBI" id="CHEBI:57720"/>
        <dbReference type="EC" id="2.4.2.1"/>
    </reaction>
</comment>
<evidence type="ECO:0000313" key="5">
    <source>
        <dbReference type="Proteomes" id="UP000074561"/>
    </source>
</evidence>
<dbReference type="Proteomes" id="UP000074561">
    <property type="component" value="Chromosome"/>
</dbReference>
<comment type="catalytic activity">
    <reaction evidence="3">
        <text>cytidine + phosphate = cytosine + alpha-D-ribose 1-phosphate</text>
        <dbReference type="Rhea" id="RHEA:52540"/>
        <dbReference type="ChEBI" id="CHEBI:16040"/>
        <dbReference type="ChEBI" id="CHEBI:17562"/>
        <dbReference type="ChEBI" id="CHEBI:43474"/>
        <dbReference type="ChEBI" id="CHEBI:57720"/>
        <dbReference type="EC" id="2.4.2.2"/>
    </reaction>
</comment>
<organism evidence="4 5">
    <name type="scientific">Collimonas pratensis</name>
    <dbReference type="NCBI Taxonomy" id="279113"/>
    <lineage>
        <taxon>Bacteria</taxon>
        <taxon>Pseudomonadati</taxon>
        <taxon>Pseudomonadota</taxon>
        <taxon>Betaproteobacteria</taxon>
        <taxon>Burkholderiales</taxon>
        <taxon>Oxalobacteraceae</taxon>
        <taxon>Collimonas</taxon>
    </lineage>
</organism>
<keyword evidence="1 3" id="KW-0328">Glycosyltransferase</keyword>
<dbReference type="Gene3D" id="2.60.120.10">
    <property type="entry name" value="Jelly Rolls"/>
    <property type="match status" value="1"/>
</dbReference>
<sequence length="104" mass="11447">MSTQFDHVSVLKQGNVYFDGKCVSHTVIFADGSKKTLGVILPSSLTFSTGVAEVMEVTSGVCKVRLQGQQQWISYRSGERFEVAANSSFDIETVETLNYVCHYG</sequence>
<evidence type="ECO:0000256" key="2">
    <source>
        <dbReference type="ARBA" id="ARBA00022679"/>
    </source>
</evidence>
<dbReference type="PANTHER" id="PTHR36540">
    <property type="entry name" value="PYRIMIDINE/PURINE NUCLEOSIDE PHOSPHORYLASE"/>
    <property type="match status" value="1"/>
</dbReference>
<dbReference type="Pfam" id="PF06865">
    <property type="entry name" value="Ppnp"/>
    <property type="match status" value="1"/>
</dbReference>
<dbReference type="CDD" id="cd20296">
    <property type="entry name" value="cupin_PpnP-like"/>
    <property type="match status" value="1"/>
</dbReference>
<accession>A0A127Q0N7</accession>
<dbReference type="InterPro" id="IPR014710">
    <property type="entry name" value="RmlC-like_jellyroll"/>
</dbReference>
<dbReference type="RefSeq" id="WP_061938165.1">
    <property type="nucleotide sequence ID" value="NZ_CP013234.1"/>
</dbReference>
<keyword evidence="2 3" id="KW-0808">Transferase</keyword>
<dbReference type="GO" id="GO:0047975">
    <property type="term" value="F:guanosine phosphorylase activity"/>
    <property type="evidence" value="ECO:0007669"/>
    <property type="project" value="RHEA"/>
</dbReference>
<dbReference type="GO" id="GO:0009032">
    <property type="term" value="F:thymidine phosphorylase activity"/>
    <property type="evidence" value="ECO:0007669"/>
    <property type="project" value="RHEA"/>
</dbReference>
<comment type="catalytic activity">
    <reaction evidence="3">
        <text>xanthosine + phosphate = alpha-D-ribose 1-phosphate + xanthine</text>
        <dbReference type="Rhea" id="RHEA:27638"/>
        <dbReference type="ChEBI" id="CHEBI:17712"/>
        <dbReference type="ChEBI" id="CHEBI:18107"/>
        <dbReference type="ChEBI" id="CHEBI:43474"/>
        <dbReference type="ChEBI" id="CHEBI:57720"/>
        <dbReference type="EC" id="2.4.2.1"/>
    </reaction>
</comment>
<dbReference type="PATRIC" id="fig|279113.9.peg.1241"/>
<comment type="catalytic activity">
    <reaction evidence="3">
        <text>thymidine + phosphate = 2-deoxy-alpha-D-ribose 1-phosphate + thymine</text>
        <dbReference type="Rhea" id="RHEA:16037"/>
        <dbReference type="ChEBI" id="CHEBI:17748"/>
        <dbReference type="ChEBI" id="CHEBI:17821"/>
        <dbReference type="ChEBI" id="CHEBI:43474"/>
        <dbReference type="ChEBI" id="CHEBI:57259"/>
        <dbReference type="EC" id="2.4.2.2"/>
    </reaction>
</comment>